<keyword evidence="2" id="KW-0238">DNA-binding</keyword>
<dbReference type="InterPro" id="IPR000524">
    <property type="entry name" value="Tscrpt_reg_HTH_GntR"/>
</dbReference>
<dbReference type="EMBL" id="AUNC01000043">
    <property type="protein sequence ID" value="KEO53283.1"/>
    <property type="molecule type" value="Genomic_DNA"/>
</dbReference>
<evidence type="ECO:0000313" key="5">
    <source>
        <dbReference type="EMBL" id="KEO53283.1"/>
    </source>
</evidence>
<dbReference type="PANTHER" id="PTHR43537">
    <property type="entry name" value="TRANSCRIPTIONAL REGULATOR, GNTR FAMILY"/>
    <property type="match status" value="1"/>
</dbReference>
<dbReference type="SMART" id="SM00345">
    <property type="entry name" value="HTH_GNTR"/>
    <property type="match status" value="1"/>
</dbReference>
<dbReference type="SUPFAM" id="SSF48008">
    <property type="entry name" value="GntR ligand-binding domain-like"/>
    <property type="match status" value="1"/>
</dbReference>
<evidence type="ECO:0000313" key="6">
    <source>
        <dbReference type="Proteomes" id="UP000027463"/>
    </source>
</evidence>
<dbReference type="Pfam" id="PF00392">
    <property type="entry name" value="GntR"/>
    <property type="match status" value="1"/>
</dbReference>
<gene>
    <name evidence="5" type="ORF">SMB34_21540</name>
</gene>
<comment type="caution">
    <text evidence="5">The sequence shown here is derived from an EMBL/GenBank/DDBJ whole genome shotgun (WGS) entry which is preliminary data.</text>
</comment>
<dbReference type="PANTHER" id="PTHR43537:SF49">
    <property type="entry name" value="TRANSCRIPTIONAL REGULATORY PROTEIN"/>
    <property type="match status" value="1"/>
</dbReference>
<dbReference type="Gene3D" id="1.10.10.10">
    <property type="entry name" value="Winged helix-like DNA-binding domain superfamily/Winged helix DNA-binding domain"/>
    <property type="match status" value="1"/>
</dbReference>
<sequence length="264" mass="29459">MYRVPKKHEKSPGTLTDNKIKGSKRHMIHLQQAPQPAPEPVGIAQKLCQSLEDDIVTGVLVPGARLEETQLAKRFGVSRTPVREALQLLTATELAEKIPNRGVYVSLATPERLTAMFESMAELEATCGRLAAKRMTSGERHALEQLHHELAHAMRAGDSPAYESQNREFHNAIYAGTHNDVLVEVTQAVRRRVAPFRRVQFNSLPRLASSHEEHQGIVDAILRGDHKAAEELLYAHIMSVHDVSQEYLATLRAESDHRALLIAK</sequence>
<keyword evidence="6" id="KW-1185">Reference proteome</keyword>
<dbReference type="Pfam" id="PF07729">
    <property type="entry name" value="FCD"/>
    <property type="match status" value="1"/>
</dbReference>
<dbReference type="InterPro" id="IPR008920">
    <property type="entry name" value="TF_FadR/GntR_C"/>
</dbReference>
<dbReference type="InterPro" id="IPR036388">
    <property type="entry name" value="WH-like_DNA-bd_sf"/>
</dbReference>
<evidence type="ECO:0000256" key="3">
    <source>
        <dbReference type="ARBA" id="ARBA00023163"/>
    </source>
</evidence>
<dbReference type="CDD" id="cd07377">
    <property type="entry name" value="WHTH_GntR"/>
    <property type="match status" value="1"/>
</dbReference>
<dbReference type="InterPro" id="IPR011711">
    <property type="entry name" value="GntR_C"/>
</dbReference>
<dbReference type="SMART" id="SM00895">
    <property type="entry name" value="FCD"/>
    <property type="match status" value="1"/>
</dbReference>
<proteinExistence type="predicted"/>
<dbReference type="Gene3D" id="1.20.120.530">
    <property type="entry name" value="GntR ligand-binding domain-like"/>
    <property type="match status" value="1"/>
</dbReference>
<dbReference type="SUPFAM" id="SSF46785">
    <property type="entry name" value="Winged helix' DNA-binding domain"/>
    <property type="match status" value="1"/>
</dbReference>
<accession>A0ABR4TJV1</accession>
<protein>
    <submittedName>
        <fullName evidence="5">GntR family transcriptional regulator</fullName>
    </submittedName>
</protein>
<evidence type="ECO:0000259" key="4">
    <source>
        <dbReference type="PROSITE" id="PS50949"/>
    </source>
</evidence>
<organism evidence="5 6">
    <name type="scientific">Thalassospira permensis NBRC 106175</name>
    <dbReference type="NCBI Taxonomy" id="1353532"/>
    <lineage>
        <taxon>Bacteria</taxon>
        <taxon>Pseudomonadati</taxon>
        <taxon>Pseudomonadota</taxon>
        <taxon>Alphaproteobacteria</taxon>
        <taxon>Rhodospirillales</taxon>
        <taxon>Thalassospiraceae</taxon>
        <taxon>Thalassospira</taxon>
    </lineage>
</organism>
<reference evidence="5 6" key="1">
    <citation type="submission" date="2013-07" db="EMBL/GenBank/DDBJ databases">
        <title>Thalassospira permensis NBRC 106175 Genome Sequencing.</title>
        <authorList>
            <person name="Lai Q."/>
            <person name="Shao Z."/>
        </authorList>
    </citation>
    <scope>NUCLEOTIDE SEQUENCE [LARGE SCALE GENOMIC DNA]</scope>
    <source>
        <strain evidence="5 6">NBRC 106175</strain>
    </source>
</reference>
<name>A0ABR4TJV1_9PROT</name>
<dbReference type="PROSITE" id="PS50949">
    <property type="entry name" value="HTH_GNTR"/>
    <property type="match status" value="1"/>
</dbReference>
<evidence type="ECO:0000256" key="2">
    <source>
        <dbReference type="ARBA" id="ARBA00023125"/>
    </source>
</evidence>
<keyword evidence="3" id="KW-0804">Transcription</keyword>
<keyword evidence="1" id="KW-0805">Transcription regulation</keyword>
<feature type="domain" description="HTH gntR-type" evidence="4">
    <location>
        <begin position="41"/>
        <end position="108"/>
    </location>
</feature>
<dbReference type="InterPro" id="IPR036390">
    <property type="entry name" value="WH_DNA-bd_sf"/>
</dbReference>
<dbReference type="Proteomes" id="UP000027463">
    <property type="component" value="Unassembled WGS sequence"/>
</dbReference>
<evidence type="ECO:0000256" key="1">
    <source>
        <dbReference type="ARBA" id="ARBA00023015"/>
    </source>
</evidence>